<sequence>MNTITKARNLTEQHYKGEVRTAEFLHRLNREITVRADEPTVTYELLDGRWMLQTMDARVIPNVLNSDAVIDAREFDDNGFTRKLRAIITARELTEVVR</sequence>
<evidence type="ECO:0000313" key="1">
    <source>
        <dbReference type="EMBL" id="SFK12345.1"/>
    </source>
</evidence>
<proteinExistence type="predicted"/>
<dbReference type="AlphaFoldDB" id="A0A1I3WXZ9"/>
<keyword evidence="2" id="KW-1185">Reference proteome</keyword>
<reference evidence="2" key="1">
    <citation type="submission" date="2016-10" db="EMBL/GenBank/DDBJ databases">
        <authorList>
            <person name="Varghese N."/>
            <person name="Submissions S."/>
        </authorList>
    </citation>
    <scope>NUCLEOTIDE SEQUENCE [LARGE SCALE GENOMIC DNA]</scope>
    <source>
        <strain evidence="2">CGMCC 1.3704</strain>
    </source>
</reference>
<organism evidence="1 2">
    <name type="scientific">Halobacillus dabanensis</name>
    <dbReference type="NCBI Taxonomy" id="240302"/>
    <lineage>
        <taxon>Bacteria</taxon>
        <taxon>Bacillati</taxon>
        <taxon>Bacillota</taxon>
        <taxon>Bacilli</taxon>
        <taxon>Bacillales</taxon>
        <taxon>Bacillaceae</taxon>
        <taxon>Halobacillus</taxon>
    </lineage>
</organism>
<gene>
    <name evidence="1" type="ORF">SAMN04487936_107207</name>
</gene>
<protein>
    <submittedName>
        <fullName evidence="1">Uncharacterized protein</fullName>
    </submittedName>
</protein>
<dbReference type="Proteomes" id="UP000183557">
    <property type="component" value="Unassembled WGS sequence"/>
</dbReference>
<dbReference type="EMBL" id="FOSB01000007">
    <property type="protein sequence ID" value="SFK12345.1"/>
    <property type="molecule type" value="Genomic_DNA"/>
</dbReference>
<evidence type="ECO:0000313" key="2">
    <source>
        <dbReference type="Proteomes" id="UP000183557"/>
    </source>
</evidence>
<name>A0A1I3WXZ9_HALDA</name>
<accession>A0A1I3WXZ9</accession>